<dbReference type="RefSeq" id="WP_189536951.1">
    <property type="nucleotide sequence ID" value="NZ_BMYX01000034.1"/>
</dbReference>
<evidence type="ECO:0000256" key="1">
    <source>
        <dbReference type="SAM" id="SignalP"/>
    </source>
</evidence>
<reference evidence="3" key="1">
    <citation type="journal article" date="2014" name="Int. J. Syst. Evol. Microbiol.">
        <title>Complete genome sequence of Corynebacterium casei LMG S-19264T (=DSM 44701T), isolated from a smear-ripened cheese.</title>
        <authorList>
            <consortium name="US DOE Joint Genome Institute (JGI-PGF)"/>
            <person name="Walter F."/>
            <person name="Albersmeier A."/>
            <person name="Kalinowski J."/>
            <person name="Ruckert C."/>
        </authorList>
    </citation>
    <scope>NUCLEOTIDE SEQUENCE</scope>
    <source>
        <strain evidence="3">KCTC 32182</strain>
    </source>
</reference>
<reference evidence="3" key="2">
    <citation type="submission" date="2020-09" db="EMBL/GenBank/DDBJ databases">
        <authorList>
            <person name="Sun Q."/>
            <person name="Kim S."/>
        </authorList>
    </citation>
    <scope>NUCLEOTIDE SEQUENCE</scope>
    <source>
        <strain evidence="3">KCTC 32182</strain>
    </source>
</reference>
<keyword evidence="3" id="KW-0378">Hydrolase</keyword>
<dbReference type="EMBL" id="BMYX01000034">
    <property type="protein sequence ID" value="GGY29966.1"/>
    <property type="molecule type" value="Genomic_DNA"/>
</dbReference>
<dbReference type="Pfam" id="PF12697">
    <property type="entry name" value="Abhydrolase_6"/>
    <property type="match status" value="1"/>
</dbReference>
<feature type="chain" id="PRO_5037870921" evidence="1">
    <location>
        <begin position="21"/>
        <end position="329"/>
    </location>
</feature>
<comment type="caution">
    <text evidence="3">The sequence shown here is derived from an EMBL/GenBank/DDBJ whole genome shotgun (WGS) entry which is preliminary data.</text>
</comment>
<protein>
    <submittedName>
        <fullName evidence="3">Alpha/beta hydrolase</fullName>
    </submittedName>
</protein>
<evidence type="ECO:0000313" key="3">
    <source>
        <dbReference type="EMBL" id="GGY29966.1"/>
    </source>
</evidence>
<dbReference type="Proteomes" id="UP000645257">
    <property type="component" value="Unassembled WGS sequence"/>
</dbReference>
<dbReference type="AlphaFoldDB" id="A0A918P749"/>
<dbReference type="GO" id="GO:0052689">
    <property type="term" value="F:carboxylic ester hydrolase activity"/>
    <property type="evidence" value="ECO:0007669"/>
    <property type="project" value="TreeGrafter"/>
</dbReference>
<evidence type="ECO:0000313" key="4">
    <source>
        <dbReference type="Proteomes" id="UP000645257"/>
    </source>
</evidence>
<sequence>MNRLNRLVAVLGLTHGIATAAPSAQMETFLDAPGPQGALKGSLLAPAAPSGPVVLIIPGSGPTDRDGNNPLGVRAATYRLLAEGLAARGITTVRIDKRGMFASRAALPDANAVTIDDYAKDIDAWIRVVREHTGTSCVWLLGHSEGGLVAMVAANARKDVCGLLLAAAPGRRMGDILREQLSDNPANAPLRDQAFVAIDRLEKGQPVDTTTMHPALLGLFGPQVQGFLMSAFSYEPARLLEHYPKPVLILQGQKDLQIREIDALTLNKANPAAALVQLRDVNHVLKHVAHDSVDANLATYADPALPLAPGVIDAIGGFIEKHHQTDGSR</sequence>
<accession>A0A918P749</accession>
<dbReference type="Gene3D" id="3.40.50.1820">
    <property type="entry name" value="alpha/beta hydrolase"/>
    <property type="match status" value="1"/>
</dbReference>
<organism evidence="3 4">
    <name type="scientific">Paludibacterium paludis</name>
    <dbReference type="NCBI Taxonomy" id="1225769"/>
    <lineage>
        <taxon>Bacteria</taxon>
        <taxon>Pseudomonadati</taxon>
        <taxon>Pseudomonadota</taxon>
        <taxon>Betaproteobacteria</taxon>
        <taxon>Neisseriales</taxon>
        <taxon>Chromobacteriaceae</taxon>
        <taxon>Paludibacterium</taxon>
    </lineage>
</organism>
<dbReference type="InterPro" id="IPR000073">
    <property type="entry name" value="AB_hydrolase_1"/>
</dbReference>
<evidence type="ECO:0000259" key="2">
    <source>
        <dbReference type="Pfam" id="PF12697"/>
    </source>
</evidence>
<dbReference type="InterPro" id="IPR029058">
    <property type="entry name" value="AB_hydrolase_fold"/>
</dbReference>
<feature type="signal peptide" evidence="1">
    <location>
        <begin position="1"/>
        <end position="20"/>
    </location>
</feature>
<feature type="domain" description="AB hydrolase-1" evidence="2">
    <location>
        <begin position="54"/>
        <end position="285"/>
    </location>
</feature>
<dbReference type="PANTHER" id="PTHR43265:SF1">
    <property type="entry name" value="ESTERASE ESTD"/>
    <property type="match status" value="1"/>
</dbReference>
<dbReference type="SUPFAM" id="SSF53474">
    <property type="entry name" value="alpha/beta-Hydrolases"/>
    <property type="match status" value="1"/>
</dbReference>
<keyword evidence="4" id="KW-1185">Reference proteome</keyword>
<name>A0A918P749_9NEIS</name>
<proteinExistence type="predicted"/>
<dbReference type="InterPro" id="IPR053145">
    <property type="entry name" value="AB_hydrolase_Est10"/>
</dbReference>
<dbReference type="PANTHER" id="PTHR43265">
    <property type="entry name" value="ESTERASE ESTD"/>
    <property type="match status" value="1"/>
</dbReference>
<keyword evidence="1" id="KW-0732">Signal</keyword>
<gene>
    <name evidence="3" type="ORF">GCM10011289_36040</name>
</gene>